<feature type="region of interest" description="Disordered" evidence="1">
    <location>
        <begin position="216"/>
        <end position="257"/>
    </location>
</feature>
<sequence length="271" mass="28156">EPRVALRRLGGAHPAVREPPAVHDLDVLQGPAGVGADTADLVPAEPDVERLRPDPHRHGHAGVPVVRELDAGRFPQRAARGGHRGTGCVRPGPDGVPRAQGGLRDDRGHAVRTTGDPGDPELRDRGAAAVAGHADRGDRADRRERLRRLLPAPVLPAASQGARGVGIPRRGQHLAGLLPRGAAAVPAGAGHAGAAGVPDQLERLLVAGLRVVQSGEPDAAGRAEHAAVGQRRALRPADGGRRDREPPGADPLRVRTAVRDRGRLALRAEGV</sequence>
<gene>
    <name evidence="2" type="ORF">AVDCRST_MAG72-1452</name>
</gene>
<feature type="region of interest" description="Disordered" evidence="1">
    <location>
        <begin position="48"/>
        <end position="141"/>
    </location>
</feature>
<feature type="non-terminal residue" evidence="2">
    <location>
        <position position="1"/>
    </location>
</feature>
<dbReference type="EMBL" id="CADCUJ010000061">
    <property type="protein sequence ID" value="CAA9351498.1"/>
    <property type="molecule type" value="Genomic_DNA"/>
</dbReference>
<proteinExistence type="predicted"/>
<evidence type="ECO:0000313" key="2">
    <source>
        <dbReference type="EMBL" id="CAA9351498.1"/>
    </source>
</evidence>
<dbReference type="AlphaFoldDB" id="A0A6J4M8S6"/>
<evidence type="ECO:0000256" key="1">
    <source>
        <dbReference type="SAM" id="MobiDB-lite"/>
    </source>
</evidence>
<feature type="non-terminal residue" evidence="2">
    <location>
        <position position="271"/>
    </location>
</feature>
<accession>A0A6J4M8S6</accession>
<protein>
    <submittedName>
        <fullName evidence="2">ABC transporter, permease protein 2 (Cluster 1, maltose/g3p/polyamine/iron)</fullName>
    </submittedName>
</protein>
<organism evidence="2">
    <name type="scientific">uncultured Nocardioidaceae bacterium</name>
    <dbReference type="NCBI Taxonomy" id="253824"/>
    <lineage>
        <taxon>Bacteria</taxon>
        <taxon>Bacillati</taxon>
        <taxon>Actinomycetota</taxon>
        <taxon>Actinomycetes</taxon>
        <taxon>Propionibacteriales</taxon>
        <taxon>Nocardioidaceae</taxon>
        <taxon>environmental samples</taxon>
    </lineage>
</organism>
<feature type="compositionally biased region" description="Basic and acidic residues" evidence="1">
    <location>
        <begin position="238"/>
        <end position="247"/>
    </location>
</feature>
<name>A0A6J4M8S6_9ACTN</name>
<reference evidence="2" key="1">
    <citation type="submission" date="2020-02" db="EMBL/GenBank/DDBJ databases">
        <authorList>
            <person name="Meier V. D."/>
        </authorList>
    </citation>
    <scope>NUCLEOTIDE SEQUENCE</scope>
    <source>
        <strain evidence="2">AVDCRST_MAG72</strain>
    </source>
</reference>